<feature type="compositionally biased region" description="Polar residues" evidence="1">
    <location>
        <begin position="128"/>
        <end position="139"/>
    </location>
</feature>
<organism evidence="2 3">
    <name type="scientific">Linnemannia gamsii</name>
    <dbReference type="NCBI Taxonomy" id="64522"/>
    <lineage>
        <taxon>Eukaryota</taxon>
        <taxon>Fungi</taxon>
        <taxon>Fungi incertae sedis</taxon>
        <taxon>Mucoromycota</taxon>
        <taxon>Mortierellomycotina</taxon>
        <taxon>Mortierellomycetes</taxon>
        <taxon>Mortierellales</taxon>
        <taxon>Mortierellaceae</taxon>
        <taxon>Linnemannia</taxon>
    </lineage>
</organism>
<sequence length="210" mass="23714">MEAMSVQTRLAVYDGVIDGERWKAAREASYNSTFNAIHINEQEIFETTNVKETSLCLLMTVAGFIVSRGIPSTIREPLTEVLHEVYSSSSKNKKFFFGDNKKVPWLSFRKRRIANLLLELQPVKDSKTYNNKTNSCNRNSLASSTTSMSEMATAAARSSSPPSNSGRQRRTLVLRMELESDDEDDAVELLERKKSQVIVSSRHIAFHTDE</sequence>
<comment type="caution">
    <text evidence="2">The sequence shown here is derived from an EMBL/GenBank/DDBJ whole genome shotgun (WGS) entry which is preliminary data.</text>
</comment>
<protein>
    <submittedName>
        <fullName evidence="2">Uncharacterized protein</fullName>
    </submittedName>
</protein>
<gene>
    <name evidence="2" type="ORF">BGZ96_012520</name>
</gene>
<reference evidence="2 3" key="1">
    <citation type="journal article" date="2020" name="Fungal Divers.">
        <title>Resolving the Mortierellaceae phylogeny through synthesis of multi-gene phylogenetics and phylogenomics.</title>
        <authorList>
            <person name="Vandepol N."/>
            <person name="Liber J."/>
            <person name="Desiro A."/>
            <person name="Na H."/>
            <person name="Kennedy M."/>
            <person name="Barry K."/>
            <person name="Grigoriev I.V."/>
            <person name="Miller A.N."/>
            <person name="O'Donnell K."/>
            <person name="Stajich J.E."/>
            <person name="Bonito G."/>
        </authorList>
    </citation>
    <scope>NUCLEOTIDE SEQUENCE [LARGE SCALE GENOMIC DNA]</scope>
    <source>
        <strain evidence="2 3">AD045</strain>
    </source>
</reference>
<dbReference type="Proteomes" id="UP001194696">
    <property type="component" value="Unassembled WGS sequence"/>
</dbReference>
<evidence type="ECO:0000313" key="2">
    <source>
        <dbReference type="EMBL" id="KAG0283111.1"/>
    </source>
</evidence>
<evidence type="ECO:0000313" key="3">
    <source>
        <dbReference type="Proteomes" id="UP001194696"/>
    </source>
</evidence>
<dbReference type="EMBL" id="JAAAIM010000951">
    <property type="protein sequence ID" value="KAG0283111.1"/>
    <property type="molecule type" value="Genomic_DNA"/>
</dbReference>
<accession>A0ABQ7JQL7</accession>
<proteinExistence type="predicted"/>
<name>A0ABQ7JQL7_9FUNG</name>
<keyword evidence="3" id="KW-1185">Reference proteome</keyword>
<feature type="compositionally biased region" description="Low complexity" evidence="1">
    <location>
        <begin position="140"/>
        <end position="166"/>
    </location>
</feature>
<feature type="region of interest" description="Disordered" evidence="1">
    <location>
        <begin position="128"/>
        <end position="169"/>
    </location>
</feature>
<evidence type="ECO:0000256" key="1">
    <source>
        <dbReference type="SAM" id="MobiDB-lite"/>
    </source>
</evidence>